<evidence type="ECO:0000313" key="4">
    <source>
        <dbReference type="EMBL" id="KAL1855271.1"/>
    </source>
</evidence>
<dbReference type="InterPro" id="IPR003959">
    <property type="entry name" value="ATPase_AAA_core"/>
</dbReference>
<dbReference type="PANTHER" id="PTHR11638:SF18">
    <property type="entry name" value="HEAT SHOCK PROTEIN 104"/>
    <property type="match status" value="1"/>
</dbReference>
<evidence type="ECO:0000259" key="3">
    <source>
        <dbReference type="SMART" id="SM00382"/>
    </source>
</evidence>
<dbReference type="EMBL" id="JAWRVE010000132">
    <property type="protein sequence ID" value="KAL1855271.1"/>
    <property type="molecule type" value="Genomic_DNA"/>
</dbReference>
<keyword evidence="5" id="KW-1185">Reference proteome</keyword>
<dbReference type="Pfam" id="PF07724">
    <property type="entry name" value="AAA_2"/>
    <property type="match status" value="1"/>
</dbReference>
<dbReference type="Proteomes" id="UP001583177">
    <property type="component" value="Unassembled WGS sequence"/>
</dbReference>
<sequence>MEPQGAEQDVSRILGVSISRARALLKANNQDADAAIQSYGKIITVLPPAPMKPYVVERFAPHPPSNGTEWLDGTITLPSSPLDMSNLSLEDDPEEWNFVLPRVPKPENLTNGGNDGSAGLSLDELVGAIQEGESCARVRSYLAFHSPETVRAQINANVAGFPAIFYVAETRNAELIRLWCRYGGEVNITASFGLSGGVPLLAYAIALGGSFRNDTTDLVATLLSVGANPTVLPKAFYFPLTRDLASGGPSPQEMPELTHDKMAWCTPTARALIASNMNYRQRYYMHMASVLKSHGTRAKQVTWYKDADNLLGVPYFLIGQTPAGQFLIKRLLRHLAKPSKSPLVMVFAGPSGHGKTELARRLGELVSLEMEIVDCTNKSDEKEMFGARAPYQGWENSSPLNSFLARNAGKRCIVFLDEFEKTTEDVHQTLLLPFQNGEYEDRKAKSIVDCSKAIWILATNAFDDTIHEFCKDNHIALFQSEGQIASEKLVKGLCKTLRTESISTFGAPLTGRITEFVPFLTFSEAEQAAVAHKYLTELGKELSKPVVVSHEEDKQRFVGDIDLQVPNDYSVCRIIAKEEYIDQLGARSVINGVNRMIEGEVIDHYLEMEDEIKDGQGITTYRVQSNVDGDIEVCYIRPNAP</sequence>
<accession>A0ABR3W7P5</accession>
<organism evidence="4 5">
    <name type="scientific">Diaporthe australafricana</name>
    <dbReference type="NCBI Taxonomy" id="127596"/>
    <lineage>
        <taxon>Eukaryota</taxon>
        <taxon>Fungi</taxon>
        <taxon>Dikarya</taxon>
        <taxon>Ascomycota</taxon>
        <taxon>Pezizomycotina</taxon>
        <taxon>Sordariomycetes</taxon>
        <taxon>Sordariomycetidae</taxon>
        <taxon>Diaporthales</taxon>
        <taxon>Diaporthaceae</taxon>
        <taxon>Diaporthe</taxon>
    </lineage>
</organism>
<evidence type="ECO:0000313" key="5">
    <source>
        <dbReference type="Proteomes" id="UP001583177"/>
    </source>
</evidence>
<name>A0ABR3W7P5_9PEZI</name>
<reference evidence="4 5" key="1">
    <citation type="journal article" date="2024" name="IMA Fungus">
        <title>IMA Genome - F19 : A genome assembly and annotation guide to empower mycologists, including annotated draft genome sequences of Ceratocystis pirilliformis, Diaporthe australafricana, Fusarium ophioides, Paecilomyces lecythidis, and Sporothrix stenoceras.</title>
        <authorList>
            <person name="Aylward J."/>
            <person name="Wilson A.M."/>
            <person name="Visagie C.M."/>
            <person name="Spraker J."/>
            <person name="Barnes I."/>
            <person name="Buitendag C."/>
            <person name="Ceriani C."/>
            <person name="Del Mar Angel L."/>
            <person name="du Plessis D."/>
            <person name="Fuchs T."/>
            <person name="Gasser K."/>
            <person name="Kramer D."/>
            <person name="Li W."/>
            <person name="Munsamy K."/>
            <person name="Piso A."/>
            <person name="Price J.L."/>
            <person name="Sonnekus B."/>
            <person name="Thomas C."/>
            <person name="van der Nest A."/>
            <person name="van Dijk A."/>
            <person name="van Heerden A."/>
            <person name="van Vuuren N."/>
            <person name="Yilmaz N."/>
            <person name="Duong T.A."/>
            <person name="van der Merwe N.A."/>
            <person name="Wingfield M.J."/>
            <person name="Wingfield B.D."/>
        </authorList>
    </citation>
    <scope>NUCLEOTIDE SEQUENCE [LARGE SCALE GENOMIC DNA]</scope>
    <source>
        <strain evidence="4 5">CMW 18300</strain>
    </source>
</reference>
<dbReference type="PRINTS" id="PR00300">
    <property type="entry name" value="CLPPROTEASEA"/>
</dbReference>
<evidence type="ECO:0000256" key="1">
    <source>
        <dbReference type="ARBA" id="ARBA00022741"/>
    </source>
</evidence>
<dbReference type="Gene3D" id="3.40.50.300">
    <property type="entry name" value="P-loop containing nucleotide triphosphate hydrolases"/>
    <property type="match status" value="1"/>
</dbReference>
<dbReference type="InterPro" id="IPR003593">
    <property type="entry name" value="AAA+_ATPase"/>
</dbReference>
<protein>
    <recommendedName>
        <fullName evidence="3">AAA+ ATPase domain-containing protein</fullName>
    </recommendedName>
</protein>
<feature type="domain" description="AAA+ ATPase" evidence="3">
    <location>
        <begin position="341"/>
        <end position="481"/>
    </location>
</feature>
<gene>
    <name evidence="4" type="ORF">Daus18300_011177</name>
</gene>
<dbReference type="InterPro" id="IPR027417">
    <property type="entry name" value="P-loop_NTPase"/>
</dbReference>
<dbReference type="InterPro" id="IPR001270">
    <property type="entry name" value="ClpA/B"/>
</dbReference>
<dbReference type="SMART" id="SM00382">
    <property type="entry name" value="AAA"/>
    <property type="match status" value="1"/>
</dbReference>
<proteinExistence type="predicted"/>
<dbReference type="PANTHER" id="PTHR11638">
    <property type="entry name" value="ATP-DEPENDENT CLP PROTEASE"/>
    <property type="match status" value="1"/>
</dbReference>
<evidence type="ECO:0000256" key="2">
    <source>
        <dbReference type="ARBA" id="ARBA00022840"/>
    </source>
</evidence>
<keyword evidence="2" id="KW-0067">ATP-binding</keyword>
<comment type="caution">
    <text evidence="4">The sequence shown here is derived from an EMBL/GenBank/DDBJ whole genome shotgun (WGS) entry which is preliminary data.</text>
</comment>
<dbReference type="SUPFAM" id="SSF52540">
    <property type="entry name" value="P-loop containing nucleoside triphosphate hydrolases"/>
    <property type="match status" value="1"/>
</dbReference>
<dbReference type="InterPro" id="IPR050130">
    <property type="entry name" value="ClpA_ClpB"/>
</dbReference>
<keyword evidence="1" id="KW-0547">Nucleotide-binding</keyword>